<dbReference type="PROSITE" id="PS50263">
    <property type="entry name" value="CN_HYDROLASE"/>
    <property type="match status" value="1"/>
</dbReference>
<dbReference type="GO" id="GO:0050152">
    <property type="term" value="F:omega-amidase activity"/>
    <property type="evidence" value="ECO:0007669"/>
    <property type="project" value="UniProtKB-EC"/>
</dbReference>
<name>A0A6G0TSA0_APHGL</name>
<evidence type="ECO:0000256" key="4">
    <source>
        <dbReference type="ARBA" id="ARBA00039118"/>
    </source>
</evidence>
<evidence type="ECO:0000256" key="1">
    <source>
        <dbReference type="ARBA" id="ARBA00010613"/>
    </source>
</evidence>
<accession>A0A6G0TSA0</accession>
<comment type="similarity">
    <text evidence="1">Belongs to the carbon-nitrogen hydrolase superfamily. NIT1/NIT2 family.</text>
</comment>
<dbReference type="Gene3D" id="3.60.110.10">
    <property type="entry name" value="Carbon-nitrogen hydrolase"/>
    <property type="match status" value="1"/>
</dbReference>
<reference evidence="8 9" key="1">
    <citation type="submission" date="2019-08" db="EMBL/GenBank/DDBJ databases">
        <title>The genome of the soybean aphid Biotype 1, its phylome, world population structure and adaptation to the North American continent.</title>
        <authorList>
            <person name="Giordano R."/>
            <person name="Donthu R.K."/>
            <person name="Hernandez A.G."/>
            <person name="Wright C.L."/>
            <person name="Zimin A.V."/>
        </authorList>
    </citation>
    <scope>NUCLEOTIDE SEQUENCE [LARGE SCALE GENOMIC DNA]</scope>
    <source>
        <tissue evidence="8">Whole aphids</tissue>
    </source>
</reference>
<protein>
    <recommendedName>
        <fullName evidence="4">omega-amidase</fullName>
        <ecNumber evidence="4">3.5.1.3</ecNumber>
    </recommendedName>
    <alternativeName>
        <fullName evidence="5">Nitrilase homolog 2</fullName>
    </alternativeName>
</protein>
<dbReference type="GO" id="GO:0005739">
    <property type="term" value="C:mitochondrion"/>
    <property type="evidence" value="ECO:0007669"/>
    <property type="project" value="TreeGrafter"/>
</dbReference>
<dbReference type="EMBL" id="VYZN01000018">
    <property type="protein sequence ID" value="KAE9537398.1"/>
    <property type="molecule type" value="Genomic_DNA"/>
</dbReference>
<dbReference type="Proteomes" id="UP000475862">
    <property type="component" value="Unassembled WGS sequence"/>
</dbReference>
<dbReference type="InterPro" id="IPR036526">
    <property type="entry name" value="C-N_Hydrolase_sf"/>
</dbReference>
<comment type="catalytic activity">
    <reaction evidence="6">
        <text>2-oxosuccinamate + H2O = oxaloacetate + NH4(+)</text>
        <dbReference type="Rhea" id="RHEA:59412"/>
        <dbReference type="ChEBI" id="CHEBI:15377"/>
        <dbReference type="ChEBI" id="CHEBI:16452"/>
        <dbReference type="ChEBI" id="CHEBI:28938"/>
        <dbReference type="ChEBI" id="CHEBI:57735"/>
        <dbReference type="EC" id="3.5.1.3"/>
    </reaction>
    <physiologicalReaction direction="left-to-right" evidence="6">
        <dbReference type="Rhea" id="RHEA:59413"/>
    </physiologicalReaction>
</comment>
<keyword evidence="2" id="KW-0378">Hydrolase</keyword>
<comment type="caution">
    <text evidence="8">The sequence shown here is derived from an EMBL/GenBank/DDBJ whole genome shotgun (WGS) entry which is preliminary data.</text>
</comment>
<dbReference type="SUPFAM" id="SSF56317">
    <property type="entry name" value="Carbon-nitrogen hydrolase"/>
    <property type="match status" value="1"/>
</dbReference>
<organism evidence="8 9">
    <name type="scientific">Aphis glycines</name>
    <name type="common">Soybean aphid</name>
    <dbReference type="NCBI Taxonomy" id="307491"/>
    <lineage>
        <taxon>Eukaryota</taxon>
        <taxon>Metazoa</taxon>
        <taxon>Ecdysozoa</taxon>
        <taxon>Arthropoda</taxon>
        <taxon>Hexapoda</taxon>
        <taxon>Insecta</taxon>
        <taxon>Pterygota</taxon>
        <taxon>Neoptera</taxon>
        <taxon>Paraneoptera</taxon>
        <taxon>Hemiptera</taxon>
        <taxon>Sternorrhyncha</taxon>
        <taxon>Aphidomorpha</taxon>
        <taxon>Aphidoidea</taxon>
        <taxon>Aphididae</taxon>
        <taxon>Aphidini</taxon>
        <taxon>Aphis</taxon>
        <taxon>Aphis</taxon>
    </lineage>
</organism>
<dbReference type="GO" id="GO:0006528">
    <property type="term" value="P:asparagine metabolic process"/>
    <property type="evidence" value="ECO:0007669"/>
    <property type="project" value="TreeGrafter"/>
</dbReference>
<evidence type="ECO:0000256" key="2">
    <source>
        <dbReference type="ARBA" id="ARBA00022801"/>
    </source>
</evidence>
<dbReference type="GO" id="GO:0006107">
    <property type="term" value="P:oxaloacetate metabolic process"/>
    <property type="evidence" value="ECO:0007669"/>
    <property type="project" value="TreeGrafter"/>
</dbReference>
<gene>
    <name evidence="8" type="ORF">AGLY_006421</name>
</gene>
<sequence length="287" mass="32165">MTSTNHSDFRVAILQLTVVAHKPTNVAIAVKRIQKAKINGCTLVILPECFNSPYDTALFRQYSEAIPGGETCKALSQAAKSNKVYIVGGSIPEICDEKIYNTCTVWDPDGNMIAKHRKVHLFDVNIPGSTCFKESSTISPGNSLNTFQLGKFKIGLGICYDIRFSEMAALYRKQECDMLIYPGAFCTEIGPLHWSLLTRFRAMENQAFVAVASPARNTDSSYVAWGHSMIVDPWGKVIDKATEKDMDLYIDLDFGIRANIRQQIPTENQRRTDIYDTIYVANNEKNK</sequence>
<dbReference type="EC" id="3.5.1.3" evidence="4"/>
<evidence type="ECO:0000256" key="6">
    <source>
        <dbReference type="ARBA" id="ARBA00048745"/>
    </source>
</evidence>
<evidence type="ECO:0000313" key="9">
    <source>
        <dbReference type="Proteomes" id="UP000475862"/>
    </source>
</evidence>
<dbReference type="InterPro" id="IPR045254">
    <property type="entry name" value="Nit1/2_C-N_Hydrolase"/>
</dbReference>
<dbReference type="GO" id="GO:0006541">
    <property type="term" value="P:glutamine metabolic process"/>
    <property type="evidence" value="ECO:0007669"/>
    <property type="project" value="TreeGrafter"/>
</dbReference>
<evidence type="ECO:0000259" key="7">
    <source>
        <dbReference type="PROSITE" id="PS50263"/>
    </source>
</evidence>
<dbReference type="OrthoDB" id="10250282at2759"/>
<evidence type="ECO:0000256" key="3">
    <source>
        <dbReference type="ARBA" id="ARBA00036637"/>
    </source>
</evidence>
<dbReference type="PANTHER" id="PTHR23088:SF30">
    <property type="entry name" value="OMEGA-AMIDASE NIT2"/>
    <property type="match status" value="1"/>
</dbReference>
<evidence type="ECO:0000256" key="5">
    <source>
        <dbReference type="ARBA" id="ARBA00041576"/>
    </source>
</evidence>
<dbReference type="AlphaFoldDB" id="A0A6G0TSA0"/>
<dbReference type="InterPro" id="IPR003010">
    <property type="entry name" value="C-N_Hydrolase"/>
</dbReference>
<feature type="domain" description="CN hydrolase" evidence="7">
    <location>
        <begin position="9"/>
        <end position="254"/>
    </location>
</feature>
<evidence type="ECO:0000313" key="8">
    <source>
        <dbReference type="EMBL" id="KAE9537398.1"/>
    </source>
</evidence>
<dbReference type="PANTHER" id="PTHR23088">
    <property type="entry name" value="NITRILASE-RELATED"/>
    <property type="match status" value="1"/>
</dbReference>
<dbReference type="Pfam" id="PF00795">
    <property type="entry name" value="CN_hydrolase"/>
    <property type="match status" value="1"/>
</dbReference>
<dbReference type="FunFam" id="3.60.110.10:FF:000002">
    <property type="entry name" value="Nitrilase family member 2"/>
    <property type="match status" value="1"/>
</dbReference>
<keyword evidence="9" id="KW-1185">Reference proteome</keyword>
<comment type="catalytic activity">
    <reaction evidence="3">
        <text>2-oxoglutaramate + H2O = 2-oxoglutarate + NH4(+)</text>
        <dbReference type="Rhea" id="RHEA:32963"/>
        <dbReference type="ChEBI" id="CHEBI:15377"/>
        <dbReference type="ChEBI" id="CHEBI:16769"/>
        <dbReference type="ChEBI" id="CHEBI:16810"/>
        <dbReference type="ChEBI" id="CHEBI:28938"/>
        <dbReference type="EC" id="3.5.1.3"/>
    </reaction>
    <physiologicalReaction direction="left-to-right" evidence="3">
        <dbReference type="Rhea" id="RHEA:32964"/>
    </physiologicalReaction>
</comment>
<proteinExistence type="inferred from homology"/>
<dbReference type="CDD" id="cd07572">
    <property type="entry name" value="nit"/>
    <property type="match status" value="1"/>
</dbReference>